<comment type="subcellular location">
    <subcellularLocation>
        <location evidence="2">Membrane</location>
    </subcellularLocation>
    <subcellularLocation>
        <location evidence="1">Plastid</location>
        <location evidence="1">Chloroplast</location>
    </subcellularLocation>
</comment>
<keyword evidence="8" id="KW-0809">Transit peptide</keyword>
<dbReference type="Pfam" id="PF00355">
    <property type="entry name" value="Rieske"/>
    <property type="match status" value="1"/>
</dbReference>
<dbReference type="PANTHER" id="PTHR21266:SF32">
    <property type="entry name" value="CHOLESTEROL 7-DESATURASE NVD"/>
    <property type="match status" value="1"/>
</dbReference>
<reference evidence="17" key="1">
    <citation type="submission" date="2020-06" db="EMBL/GenBank/DDBJ databases">
        <title>WGS assembly of Ceratodon purpureus strain R40.</title>
        <authorList>
            <person name="Carey S.B."/>
            <person name="Jenkins J."/>
            <person name="Shu S."/>
            <person name="Lovell J.T."/>
            <person name="Sreedasyam A."/>
            <person name="Maumus F."/>
            <person name="Tiley G.P."/>
            <person name="Fernandez-Pozo N."/>
            <person name="Barry K."/>
            <person name="Chen C."/>
            <person name="Wang M."/>
            <person name="Lipzen A."/>
            <person name="Daum C."/>
            <person name="Saski C.A."/>
            <person name="Payton A.C."/>
            <person name="Mcbreen J.C."/>
            <person name="Conrad R.E."/>
            <person name="Kollar L.M."/>
            <person name="Olsson S."/>
            <person name="Huttunen S."/>
            <person name="Landis J.B."/>
            <person name="Wickett N.J."/>
            <person name="Johnson M.G."/>
            <person name="Rensing S.A."/>
            <person name="Grimwood J."/>
            <person name="Schmutz J."/>
            <person name="Mcdaniel S.F."/>
        </authorList>
    </citation>
    <scope>NUCLEOTIDE SEQUENCE</scope>
    <source>
        <strain evidence="17">R40</strain>
    </source>
</reference>
<evidence type="ECO:0000256" key="4">
    <source>
        <dbReference type="ARBA" id="ARBA00022640"/>
    </source>
</evidence>
<organism evidence="17 18">
    <name type="scientific">Ceratodon purpureus</name>
    <name type="common">Fire moss</name>
    <name type="synonym">Dicranum purpureum</name>
    <dbReference type="NCBI Taxonomy" id="3225"/>
    <lineage>
        <taxon>Eukaryota</taxon>
        <taxon>Viridiplantae</taxon>
        <taxon>Streptophyta</taxon>
        <taxon>Embryophyta</taxon>
        <taxon>Bryophyta</taxon>
        <taxon>Bryophytina</taxon>
        <taxon>Bryopsida</taxon>
        <taxon>Dicranidae</taxon>
        <taxon>Pseudoditrichales</taxon>
        <taxon>Ditrichaceae</taxon>
        <taxon>Ceratodon</taxon>
    </lineage>
</organism>
<evidence type="ECO:0000256" key="10">
    <source>
        <dbReference type="ARBA" id="ARBA00023002"/>
    </source>
</evidence>
<feature type="region of interest" description="Disordered" evidence="14">
    <location>
        <begin position="35"/>
        <end position="57"/>
    </location>
</feature>
<evidence type="ECO:0000256" key="7">
    <source>
        <dbReference type="ARBA" id="ARBA00022723"/>
    </source>
</evidence>
<dbReference type="InterPro" id="IPR017941">
    <property type="entry name" value="Rieske_2Fe-2S"/>
</dbReference>
<evidence type="ECO:0000256" key="1">
    <source>
        <dbReference type="ARBA" id="ARBA00004229"/>
    </source>
</evidence>
<evidence type="ECO:0000256" key="5">
    <source>
        <dbReference type="ARBA" id="ARBA00022692"/>
    </source>
</evidence>
<dbReference type="InterPro" id="IPR013626">
    <property type="entry name" value="PaO"/>
</dbReference>
<dbReference type="PANTHER" id="PTHR21266">
    <property type="entry name" value="IRON-SULFUR DOMAIN CONTAINING PROTEIN"/>
    <property type="match status" value="1"/>
</dbReference>
<dbReference type="PROSITE" id="PS51296">
    <property type="entry name" value="RIESKE"/>
    <property type="match status" value="1"/>
</dbReference>
<sequence length="585" mass="65284">MAGVNVQAAVLSTRDVSTIPNLDFQHSFCKHGARSSAPVMRNSQGQQAFTRRSSHTKSNWLTTTTPAWKGNSVGSAKYLRSVPHRRHVKVSAIAEPMTESPQLESASKDTSKEAKFDWNKQWYPVAIIKDLEEDQPLAVTVIGRPLAVWWDKSTNKWQVYADKCPHRLAPLSEGSITQDGQLRCSYHGWTFKGDSGECTFIPQAPSDSKPHTSKKACVTVYPSIEQQGFLWFWPDLSQGAINIEAAANPPQFFPELNDPTYGFDMSFRDMEYGYDTLVENLLDPAHFVNSHHKIQGRREDGGPWNLRLESKISAPGFKGMADIGPYDFTAPGTVTINVSYPPEISIRTNLYGEHSENVFAHALIVLLTSLKARLSKDPTPNKVAAIMICVPVSPGRSRCYLTFPRNFAAFTLKNVPQWIQHKMINLVFDSDMLLLHVVERKLEHEGLSGYYAPTKADVLVLAFRKWLNTFAGGAPDWGGHFESNKLPPSPSKRKMLDRYQQHVKICKGCRTALANFKALEFGLHVLAVALVGVVAVSGAAPLPKLQPFSVPLVCGAVLSTVLARWLSHFIYKTFYFHDYNHATVK</sequence>
<comment type="caution">
    <text evidence="17">The sequence shown here is derived from an EMBL/GenBank/DDBJ whole genome shotgun (WGS) entry which is preliminary data.</text>
</comment>
<name>A0A8T0HWY7_CERPU</name>
<feature type="transmembrane region" description="Helical" evidence="15">
    <location>
        <begin position="548"/>
        <end position="566"/>
    </location>
</feature>
<gene>
    <name evidence="17" type="ORF">KC19_5G018600</name>
</gene>
<dbReference type="SUPFAM" id="SSF50022">
    <property type="entry name" value="ISP domain"/>
    <property type="match status" value="1"/>
</dbReference>
<dbReference type="GO" id="GO:0010277">
    <property type="term" value="F:chlorophyllide a oxygenase activity"/>
    <property type="evidence" value="ECO:0007669"/>
    <property type="project" value="InterPro"/>
</dbReference>
<keyword evidence="7" id="KW-0479">Metal-binding</keyword>
<keyword evidence="10" id="KW-0560">Oxidoreductase</keyword>
<feature type="transmembrane region" description="Helical" evidence="15">
    <location>
        <begin position="521"/>
        <end position="542"/>
    </location>
</feature>
<feature type="compositionally biased region" description="Polar residues" evidence="14">
    <location>
        <begin position="41"/>
        <end position="57"/>
    </location>
</feature>
<evidence type="ECO:0000313" key="17">
    <source>
        <dbReference type="EMBL" id="KAG0575630.1"/>
    </source>
</evidence>
<dbReference type="EMBL" id="CM026425">
    <property type="protein sequence ID" value="KAG0575630.1"/>
    <property type="molecule type" value="Genomic_DNA"/>
</dbReference>
<keyword evidence="11" id="KW-0408">Iron</keyword>
<evidence type="ECO:0000259" key="16">
    <source>
        <dbReference type="PROSITE" id="PS51296"/>
    </source>
</evidence>
<keyword evidence="4" id="KW-0934">Plastid</keyword>
<dbReference type="GO" id="GO:0051537">
    <property type="term" value="F:2 iron, 2 sulfur cluster binding"/>
    <property type="evidence" value="ECO:0007669"/>
    <property type="project" value="UniProtKB-KW"/>
</dbReference>
<evidence type="ECO:0000256" key="3">
    <source>
        <dbReference type="ARBA" id="ARBA00022528"/>
    </source>
</evidence>
<dbReference type="InterPro" id="IPR036922">
    <property type="entry name" value="Rieske_2Fe-2S_sf"/>
</dbReference>
<dbReference type="GO" id="GO:0046872">
    <property type="term" value="F:metal ion binding"/>
    <property type="evidence" value="ECO:0007669"/>
    <property type="project" value="UniProtKB-KW"/>
</dbReference>
<keyword evidence="13 15" id="KW-0472">Membrane</keyword>
<evidence type="ECO:0000313" key="18">
    <source>
        <dbReference type="Proteomes" id="UP000822688"/>
    </source>
</evidence>
<keyword evidence="3" id="KW-0150">Chloroplast</keyword>
<dbReference type="Proteomes" id="UP000822688">
    <property type="component" value="Chromosome 5"/>
</dbReference>
<evidence type="ECO:0000256" key="11">
    <source>
        <dbReference type="ARBA" id="ARBA00023004"/>
    </source>
</evidence>
<keyword evidence="9 15" id="KW-1133">Transmembrane helix</keyword>
<dbReference type="AlphaFoldDB" id="A0A8T0HWY7"/>
<keyword evidence="18" id="KW-1185">Reference proteome</keyword>
<accession>A0A8T0HWY7</accession>
<evidence type="ECO:0000256" key="8">
    <source>
        <dbReference type="ARBA" id="ARBA00022946"/>
    </source>
</evidence>
<evidence type="ECO:0000256" key="9">
    <source>
        <dbReference type="ARBA" id="ARBA00022989"/>
    </source>
</evidence>
<feature type="domain" description="Rieske" evidence="16">
    <location>
        <begin position="122"/>
        <end position="232"/>
    </location>
</feature>
<proteinExistence type="predicted"/>
<keyword evidence="5 15" id="KW-0812">Transmembrane</keyword>
<evidence type="ECO:0000256" key="6">
    <source>
        <dbReference type="ARBA" id="ARBA00022714"/>
    </source>
</evidence>
<dbReference type="GO" id="GO:0009507">
    <property type="term" value="C:chloroplast"/>
    <property type="evidence" value="ECO:0007669"/>
    <property type="project" value="UniProtKB-SubCell"/>
</dbReference>
<evidence type="ECO:0000256" key="15">
    <source>
        <dbReference type="SAM" id="Phobius"/>
    </source>
</evidence>
<dbReference type="GO" id="GO:0016020">
    <property type="term" value="C:membrane"/>
    <property type="evidence" value="ECO:0007669"/>
    <property type="project" value="UniProtKB-SubCell"/>
</dbReference>
<keyword evidence="12" id="KW-0411">Iron-sulfur</keyword>
<evidence type="ECO:0000256" key="13">
    <source>
        <dbReference type="ARBA" id="ARBA00023136"/>
    </source>
</evidence>
<dbReference type="InterPro" id="IPR050584">
    <property type="entry name" value="Cholesterol_7-desaturase"/>
</dbReference>
<evidence type="ECO:0000256" key="14">
    <source>
        <dbReference type="SAM" id="MobiDB-lite"/>
    </source>
</evidence>
<evidence type="ECO:0000256" key="12">
    <source>
        <dbReference type="ARBA" id="ARBA00023014"/>
    </source>
</evidence>
<keyword evidence="6" id="KW-0001">2Fe-2S</keyword>
<dbReference type="Pfam" id="PF08417">
    <property type="entry name" value="PaO"/>
    <property type="match status" value="1"/>
</dbReference>
<dbReference type="SUPFAM" id="SSF55961">
    <property type="entry name" value="Bet v1-like"/>
    <property type="match status" value="1"/>
</dbReference>
<dbReference type="Gene3D" id="3.90.380.10">
    <property type="entry name" value="Naphthalene 1,2-dioxygenase Alpha Subunit, Chain A, domain 1"/>
    <property type="match status" value="1"/>
</dbReference>
<evidence type="ECO:0000256" key="2">
    <source>
        <dbReference type="ARBA" id="ARBA00004370"/>
    </source>
</evidence>
<protein>
    <recommendedName>
        <fullName evidence="16">Rieske domain-containing protein</fullName>
    </recommendedName>
</protein>
<dbReference type="Gene3D" id="2.102.10.10">
    <property type="entry name" value="Rieske [2Fe-2S] iron-sulphur domain"/>
    <property type="match status" value="1"/>
</dbReference>